<dbReference type="InterPro" id="IPR007037">
    <property type="entry name" value="SIP_rossman_dom"/>
</dbReference>
<sequence length="268" mass="29209">MTVIADRAIVRQRHEIRVRVLDVVSVTDITPLMRRVTLAGPALEGFVSPGYDDHVKVFFSPDPDAPVIPETGPDGVRFPDGERPQMRDYTPRNFDPERLTLDLDFVLHGDGPASSWAAQARLGQKLVVAGPRGSAIVPLTFDWYLLAGDETALPAIARRLAELPAGARAIVVIEVADAAEEQDLASPADLTLTWVHRNGAEAGTTRLIEAAVGRMDLPHGDAYAFIAGEADMSRALKKHLVETRGFNPEWVKAAGYWRLGVADAREPH</sequence>
<dbReference type="STRING" id="443610.VE25_14735"/>
<dbReference type="Pfam" id="PF08021">
    <property type="entry name" value="FAD_binding_9"/>
    <property type="match status" value="1"/>
</dbReference>
<evidence type="ECO:0000313" key="4">
    <source>
        <dbReference type="Proteomes" id="UP000033632"/>
    </source>
</evidence>
<dbReference type="InterPro" id="IPR039261">
    <property type="entry name" value="FNR_nucleotide-bd"/>
</dbReference>
<protein>
    <submittedName>
        <fullName evidence="3">FAD-binding protein</fullName>
    </submittedName>
</protein>
<dbReference type="AlphaFoldDB" id="A0A0F5FQF2"/>
<dbReference type="Pfam" id="PF04954">
    <property type="entry name" value="SIP"/>
    <property type="match status" value="1"/>
</dbReference>
<proteinExistence type="inferred from homology"/>
<dbReference type="PATRIC" id="fig|443610.3.peg.1218"/>
<dbReference type="InterPro" id="IPR017927">
    <property type="entry name" value="FAD-bd_FR_type"/>
</dbReference>
<reference evidence="3 4" key="1">
    <citation type="submission" date="2015-03" db="EMBL/GenBank/DDBJ databases">
        <authorList>
            <person name="Hassan Y.I."/>
            <person name="Lepp D."/>
            <person name="Li X.-Z."/>
            <person name="Zhou T."/>
        </authorList>
    </citation>
    <scope>NUCLEOTIDE SEQUENCE [LARGE SCALE GENOMIC DNA]</scope>
    <source>
        <strain evidence="3 4">BD-c194</strain>
    </source>
</reference>
<dbReference type="SUPFAM" id="SSF63380">
    <property type="entry name" value="Riboflavin synthase domain-like"/>
    <property type="match status" value="1"/>
</dbReference>
<dbReference type="InterPro" id="IPR013113">
    <property type="entry name" value="SIP_FAD-bd"/>
</dbReference>
<dbReference type="PANTHER" id="PTHR30157:SF0">
    <property type="entry name" value="NADPH-DEPENDENT FERRIC-CHELATE REDUCTASE"/>
    <property type="match status" value="1"/>
</dbReference>
<dbReference type="GO" id="GO:0016491">
    <property type="term" value="F:oxidoreductase activity"/>
    <property type="evidence" value="ECO:0007669"/>
    <property type="project" value="InterPro"/>
</dbReference>
<dbReference type="RefSeq" id="WP_046109397.1">
    <property type="nucleotide sequence ID" value="NZ_JZEX01000124.1"/>
</dbReference>
<dbReference type="PANTHER" id="PTHR30157">
    <property type="entry name" value="FERRIC REDUCTASE, NADPH-DEPENDENT"/>
    <property type="match status" value="1"/>
</dbReference>
<comment type="caution">
    <text evidence="3">The sequence shown here is derived from an EMBL/GenBank/DDBJ whole genome shotgun (WGS) entry which is preliminary data.</text>
</comment>
<dbReference type="Proteomes" id="UP000033632">
    <property type="component" value="Unassembled WGS sequence"/>
</dbReference>
<keyword evidence="4" id="KW-1185">Reference proteome</keyword>
<feature type="domain" description="FAD-binding FR-type" evidence="2">
    <location>
        <begin position="16"/>
        <end position="138"/>
    </location>
</feature>
<evidence type="ECO:0000313" key="3">
    <source>
        <dbReference type="EMBL" id="KKB11038.1"/>
    </source>
</evidence>
<dbReference type="EMBL" id="JZEX01000124">
    <property type="protein sequence ID" value="KKB11038.1"/>
    <property type="molecule type" value="Genomic_DNA"/>
</dbReference>
<dbReference type="InterPro" id="IPR017938">
    <property type="entry name" value="Riboflavin_synthase-like_b-brl"/>
</dbReference>
<gene>
    <name evidence="3" type="ORF">VE25_14735</name>
</gene>
<dbReference type="InterPro" id="IPR039374">
    <property type="entry name" value="SIP_fam"/>
</dbReference>
<dbReference type="Gene3D" id="3.40.50.80">
    <property type="entry name" value="Nucleotide-binding domain of ferredoxin-NADP reductase (FNR) module"/>
    <property type="match status" value="1"/>
</dbReference>
<dbReference type="OrthoDB" id="9814826at2"/>
<accession>A0A0F5FQF2</accession>
<comment type="similarity">
    <text evidence="1">Belongs to the SIP oxidoreductase family.</text>
</comment>
<name>A0A0F5FQF2_9HYPH</name>
<evidence type="ECO:0000259" key="2">
    <source>
        <dbReference type="PROSITE" id="PS51384"/>
    </source>
</evidence>
<dbReference type="CDD" id="cd06193">
    <property type="entry name" value="siderophore_interacting"/>
    <property type="match status" value="1"/>
</dbReference>
<dbReference type="PROSITE" id="PS51384">
    <property type="entry name" value="FAD_FR"/>
    <property type="match status" value="1"/>
</dbReference>
<organism evidence="3 4">
    <name type="scientific">Devosia geojensis</name>
    <dbReference type="NCBI Taxonomy" id="443610"/>
    <lineage>
        <taxon>Bacteria</taxon>
        <taxon>Pseudomonadati</taxon>
        <taxon>Pseudomonadota</taxon>
        <taxon>Alphaproteobacteria</taxon>
        <taxon>Hyphomicrobiales</taxon>
        <taxon>Devosiaceae</taxon>
        <taxon>Devosia</taxon>
    </lineage>
</organism>
<dbReference type="Gene3D" id="2.40.30.10">
    <property type="entry name" value="Translation factors"/>
    <property type="match status" value="1"/>
</dbReference>
<evidence type="ECO:0000256" key="1">
    <source>
        <dbReference type="ARBA" id="ARBA00035644"/>
    </source>
</evidence>